<protein>
    <submittedName>
        <fullName evidence="1">Uncharacterized protein</fullName>
    </submittedName>
</protein>
<sequence>MTTILNNGFLNDIVLQNATMIQINDIIRSDYFDSYDKKRNISLTLFKKQKQEKIILANKILKQIIKKDLNKQFSINKNITLITILNLLRS</sequence>
<evidence type="ECO:0000313" key="1">
    <source>
        <dbReference type="EMBL" id="QHS98657.1"/>
    </source>
</evidence>
<reference evidence="1" key="1">
    <citation type="journal article" date="2020" name="Nature">
        <title>Giant virus diversity and host interactions through global metagenomics.</title>
        <authorList>
            <person name="Schulz F."/>
            <person name="Roux S."/>
            <person name="Paez-Espino D."/>
            <person name="Jungbluth S."/>
            <person name="Walsh D.A."/>
            <person name="Denef V.J."/>
            <person name="McMahon K.D."/>
            <person name="Konstantinidis K.T."/>
            <person name="Eloe-Fadrosh E.A."/>
            <person name="Kyrpides N.C."/>
            <person name="Woyke T."/>
        </authorList>
    </citation>
    <scope>NUCLEOTIDE SEQUENCE</scope>
    <source>
        <strain evidence="1">GVMAG-M-3300020185-18</strain>
    </source>
</reference>
<dbReference type="AlphaFoldDB" id="A0A6C0C212"/>
<name>A0A6C0C212_9ZZZZ</name>
<proteinExistence type="predicted"/>
<organism evidence="1">
    <name type="scientific">viral metagenome</name>
    <dbReference type="NCBI Taxonomy" id="1070528"/>
    <lineage>
        <taxon>unclassified sequences</taxon>
        <taxon>metagenomes</taxon>
        <taxon>organismal metagenomes</taxon>
    </lineage>
</organism>
<accession>A0A6C0C212</accession>
<dbReference type="EMBL" id="MN739320">
    <property type="protein sequence ID" value="QHS98657.1"/>
    <property type="molecule type" value="Genomic_DNA"/>
</dbReference>